<dbReference type="PANTHER" id="PTHR43775">
    <property type="entry name" value="FATTY ACID SYNTHASE"/>
    <property type="match status" value="1"/>
</dbReference>
<accession>A0A8J2JH12</accession>
<proteinExistence type="predicted"/>
<dbReference type="AlphaFoldDB" id="A0A8J2JH12"/>
<evidence type="ECO:0000259" key="9">
    <source>
        <dbReference type="SMART" id="SM00827"/>
    </source>
</evidence>
<dbReference type="PANTHER" id="PTHR43775:SF7">
    <property type="entry name" value="FATTY ACID SYNTHASE"/>
    <property type="match status" value="1"/>
</dbReference>
<evidence type="ECO:0000256" key="8">
    <source>
        <dbReference type="ARBA" id="ARBA00023268"/>
    </source>
</evidence>
<keyword evidence="6" id="KW-0443">Lipid metabolism</keyword>
<evidence type="ECO:0000256" key="5">
    <source>
        <dbReference type="ARBA" id="ARBA00023002"/>
    </source>
</evidence>
<evidence type="ECO:0000313" key="11">
    <source>
        <dbReference type="Proteomes" id="UP000708208"/>
    </source>
</evidence>
<sequence length="471" mass="52184">MTDSGRKYAALNSIVNDGTNVHIILEFPRKEPAQLVLPPIPVFVPISGRTSPGVEYQMKRIVTGVKNQHLVGLLHEAYKIKIPQHPFRGYVLSSRTESKQNIGNRLPRSKSPLWFIFTGLGNQWVGMTKDMVKFKTFNDSIHKSAKILKEKENYDLLQVLESTDPAYLDDFKNSIAAITSVQIALMDLFNVIGIQPDGIVGYSTGECCSGYADGCFSHEQSLLVSFSRARAFTESNLPPGSVAAVGLSWDQAKRRCPRGIYPAIHNSESLVSISGPPGDVQKFTAKLKSENIFAQEVKSAIYGFHSPLVAGSEKLMRELLGKIITEPKPRSKKWISTSILAEKWDSELAKYSSVDYHVNNALSPVFFYVTLKHIPISSVVVEIGPHGFLQSIIKQGAFGSALVVALMDQKSNDNTKFYLDSLGKLYLHGVDLDAGKLYEPVQFPVQSGTPSLSPMIKWDHTRSWSVPQIKN</sequence>
<gene>
    <name evidence="10" type="ORF">AFUS01_LOCUS7316</name>
</gene>
<evidence type="ECO:0000256" key="1">
    <source>
        <dbReference type="ARBA" id="ARBA00022450"/>
    </source>
</evidence>
<keyword evidence="7" id="KW-0275">Fatty acid biosynthesis</keyword>
<dbReference type="GO" id="GO:0006633">
    <property type="term" value="P:fatty acid biosynthetic process"/>
    <property type="evidence" value="ECO:0007669"/>
    <property type="project" value="UniProtKB-KW"/>
</dbReference>
<comment type="caution">
    <text evidence="10">The sequence shown here is derived from an EMBL/GenBank/DDBJ whole genome shotgun (WGS) entry which is preliminary data.</text>
</comment>
<keyword evidence="3" id="KW-0276">Fatty acid metabolism</keyword>
<evidence type="ECO:0000256" key="4">
    <source>
        <dbReference type="ARBA" id="ARBA00022857"/>
    </source>
</evidence>
<dbReference type="InterPro" id="IPR050091">
    <property type="entry name" value="PKS_NRPS_Biosynth_Enz"/>
</dbReference>
<keyword evidence="11" id="KW-1185">Reference proteome</keyword>
<protein>
    <recommendedName>
        <fullName evidence="9">Malonyl-CoA:ACP transacylase (MAT) domain-containing protein</fullName>
    </recommendedName>
</protein>
<dbReference type="Pfam" id="PF16197">
    <property type="entry name" value="KAsynt_C_assoc"/>
    <property type="match status" value="1"/>
</dbReference>
<keyword evidence="4" id="KW-0521">NADP</keyword>
<dbReference type="EMBL" id="CAJVCH010049325">
    <property type="protein sequence ID" value="CAG7717882.1"/>
    <property type="molecule type" value="Genomic_DNA"/>
</dbReference>
<name>A0A8J2JH12_9HEXA</name>
<dbReference type="GO" id="GO:0016491">
    <property type="term" value="F:oxidoreductase activity"/>
    <property type="evidence" value="ECO:0007669"/>
    <property type="project" value="UniProtKB-KW"/>
</dbReference>
<evidence type="ECO:0000256" key="3">
    <source>
        <dbReference type="ARBA" id="ARBA00022832"/>
    </source>
</evidence>
<dbReference type="OrthoDB" id="329835at2759"/>
<evidence type="ECO:0000256" key="2">
    <source>
        <dbReference type="ARBA" id="ARBA00022516"/>
    </source>
</evidence>
<dbReference type="GO" id="GO:0004312">
    <property type="term" value="F:fatty acid synthase activity"/>
    <property type="evidence" value="ECO:0007669"/>
    <property type="project" value="TreeGrafter"/>
</dbReference>
<reference evidence="10" key="1">
    <citation type="submission" date="2021-06" db="EMBL/GenBank/DDBJ databases">
        <authorList>
            <person name="Hodson N. C."/>
            <person name="Mongue J. A."/>
            <person name="Jaron S. K."/>
        </authorList>
    </citation>
    <scope>NUCLEOTIDE SEQUENCE</scope>
</reference>
<keyword evidence="8" id="KW-0511">Multifunctional enzyme</keyword>
<dbReference type="Proteomes" id="UP000708208">
    <property type="component" value="Unassembled WGS sequence"/>
</dbReference>
<keyword evidence="5" id="KW-0560">Oxidoreductase</keyword>
<keyword evidence="2" id="KW-0444">Lipid biosynthesis</keyword>
<evidence type="ECO:0000256" key="7">
    <source>
        <dbReference type="ARBA" id="ARBA00023160"/>
    </source>
</evidence>
<dbReference type="InterPro" id="IPR014043">
    <property type="entry name" value="Acyl_transferase_dom"/>
</dbReference>
<evidence type="ECO:0000256" key="6">
    <source>
        <dbReference type="ARBA" id="ARBA00023098"/>
    </source>
</evidence>
<feature type="domain" description="Malonyl-CoA:ACP transacylase (MAT)" evidence="9">
    <location>
        <begin position="116"/>
        <end position="411"/>
    </location>
</feature>
<dbReference type="InterPro" id="IPR032821">
    <property type="entry name" value="PKS_assoc"/>
</dbReference>
<dbReference type="Pfam" id="PF00698">
    <property type="entry name" value="Acyl_transf_1"/>
    <property type="match status" value="1"/>
</dbReference>
<organism evidence="10 11">
    <name type="scientific">Allacma fusca</name>
    <dbReference type="NCBI Taxonomy" id="39272"/>
    <lineage>
        <taxon>Eukaryota</taxon>
        <taxon>Metazoa</taxon>
        <taxon>Ecdysozoa</taxon>
        <taxon>Arthropoda</taxon>
        <taxon>Hexapoda</taxon>
        <taxon>Collembola</taxon>
        <taxon>Symphypleona</taxon>
        <taxon>Sminthuridae</taxon>
        <taxon>Allacma</taxon>
    </lineage>
</organism>
<keyword evidence="1" id="KW-0596">Phosphopantetheine</keyword>
<dbReference type="SMART" id="SM00827">
    <property type="entry name" value="PKS_AT"/>
    <property type="match status" value="1"/>
</dbReference>
<evidence type="ECO:0000313" key="10">
    <source>
        <dbReference type="EMBL" id="CAG7717882.1"/>
    </source>
</evidence>